<dbReference type="InterPro" id="IPR036291">
    <property type="entry name" value="NAD(P)-bd_dom_sf"/>
</dbReference>
<accession>A0A8H2JZ97</accession>
<evidence type="ECO:0000259" key="1">
    <source>
        <dbReference type="Pfam" id="PF01370"/>
    </source>
</evidence>
<dbReference type="SUPFAM" id="SSF51735">
    <property type="entry name" value="NAD(P)-binding Rossmann-fold domains"/>
    <property type="match status" value="1"/>
</dbReference>
<dbReference type="AlphaFoldDB" id="A0A8H2JZ97"/>
<dbReference type="RefSeq" id="WP_034669899.1">
    <property type="nucleotide sequence ID" value="NZ_BKVS01000001.1"/>
</dbReference>
<dbReference type="PANTHER" id="PTHR48079:SF6">
    <property type="entry name" value="NAD(P)-BINDING DOMAIN-CONTAINING PROTEIN-RELATED"/>
    <property type="match status" value="1"/>
</dbReference>
<dbReference type="GO" id="GO:0004029">
    <property type="term" value="F:aldehyde dehydrogenase (NAD+) activity"/>
    <property type="evidence" value="ECO:0007669"/>
    <property type="project" value="TreeGrafter"/>
</dbReference>
<protein>
    <submittedName>
        <fullName evidence="2">NAD-dependent epimerase/dehydratase family protein</fullName>
    </submittedName>
</protein>
<dbReference type="EMBL" id="VFBM01000010">
    <property type="protein sequence ID" value="TNX86538.1"/>
    <property type="molecule type" value="Genomic_DNA"/>
</dbReference>
<reference evidence="2 3" key="1">
    <citation type="submission" date="2019-06" db="EMBL/GenBank/DDBJ databases">
        <title>Genome of Acinetobacter radioresistens APH1, a phenol degrading strain.</title>
        <authorList>
            <person name="Liu Y."/>
        </authorList>
    </citation>
    <scope>NUCLEOTIDE SEQUENCE [LARGE SCALE GENOMIC DNA]</scope>
    <source>
        <strain evidence="2 3">APH1</strain>
    </source>
</reference>
<proteinExistence type="predicted"/>
<dbReference type="GO" id="GO:0005737">
    <property type="term" value="C:cytoplasm"/>
    <property type="evidence" value="ECO:0007669"/>
    <property type="project" value="TreeGrafter"/>
</dbReference>
<dbReference type="Gene3D" id="3.40.50.720">
    <property type="entry name" value="NAD(P)-binding Rossmann-like Domain"/>
    <property type="match status" value="1"/>
</dbReference>
<dbReference type="InterPro" id="IPR051783">
    <property type="entry name" value="NAD(P)-dependent_oxidoreduct"/>
</dbReference>
<gene>
    <name evidence="2" type="ORF">FHY67_11660</name>
</gene>
<feature type="domain" description="NAD-dependent epimerase/dehydratase" evidence="1">
    <location>
        <begin position="13"/>
        <end position="157"/>
    </location>
</feature>
<evidence type="ECO:0000313" key="3">
    <source>
        <dbReference type="Proteomes" id="UP000314285"/>
    </source>
</evidence>
<dbReference type="InterPro" id="IPR001509">
    <property type="entry name" value="Epimerase_deHydtase"/>
</dbReference>
<comment type="caution">
    <text evidence="2">The sequence shown here is derived from an EMBL/GenBank/DDBJ whole genome shotgun (WGS) entry which is preliminary data.</text>
</comment>
<dbReference type="PANTHER" id="PTHR48079">
    <property type="entry name" value="PROTEIN YEEZ"/>
    <property type="match status" value="1"/>
</dbReference>
<name>A0A8H2JZ97_ACIRA</name>
<sequence length="269" mass="30310">MHILFIGYGKTSQRLAKQLFEQGHQITTISRSPKFDPYATHLIQDVQQADFSQIPPVDWVYILLSPDQSTAEAYQQTYVSPIESLAAALNGHPVKRIVVVSSTRVYGEQAGQEINDETTVYPCDEQGFLLQLMELKWQAACPEQVVVVRPTGIYGTSVARMQKLAQSRKTYPDLHYSNRIHIDDLVGFLALLICIETPQLSYIVTDNRPLPLPSIIQWFQQRLGLPILALESQQASGKQVYASRMLDSGFQLNYPDCFQVYADLLSQSA</sequence>
<dbReference type="Pfam" id="PF01370">
    <property type="entry name" value="Epimerase"/>
    <property type="match status" value="1"/>
</dbReference>
<dbReference type="Proteomes" id="UP000314285">
    <property type="component" value="Unassembled WGS sequence"/>
</dbReference>
<organism evidence="2 3">
    <name type="scientific">Acinetobacter radioresistens</name>
    <dbReference type="NCBI Taxonomy" id="40216"/>
    <lineage>
        <taxon>Bacteria</taxon>
        <taxon>Pseudomonadati</taxon>
        <taxon>Pseudomonadota</taxon>
        <taxon>Gammaproteobacteria</taxon>
        <taxon>Moraxellales</taxon>
        <taxon>Moraxellaceae</taxon>
        <taxon>Acinetobacter</taxon>
    </lineage>
</organism>
<evidence type="ECO:0000313" key="2">
    <source>
        <dbReference type="EMBL" id="TNX86538.1"/>
    </source>
</evidence>